<evidence type="ECO:0000259" key="1">
    <source>
        <dbReference type="PROSITE" id="PS51186"/>
    </source>
</evidence>
<evidence type="ECO:0000313" key="3">
    <source>
        <dbReference type="Proteomes" id="UP000517523"/>
    </source>
</evidence>
<dbReference type="InterPro" id="IPR000182">
    <property type="entry name" value="GNAT_dom"/>
</dbReference>
<dbReference type="GO" id="GO:0005737">
    <property type="term" value="C:cytoplasm"/>
    <property type="evidence" value="ECO:0007669"/>
    <property type="project" value="TreeGrafter"/>
</dbReference>
<accession>A0A839TSN3</accession>
<keyword evidence="2" id="KW-0012">Acyltransferase</keyword>
<dbReference type="Gene3D" id="3.40.630.30">
    <property type="match status" value="1"/>
</dbReference>
<gene>
    <name evidence="2" type="ORF">FHS19_004188</name>
</gene>
<comment type="caution">
    <text evidence="2">The sequence shown here is derived from an EMBL/GenBank/DDBJ whole genome shotgun (WGS) entry which is preliminary data.</text>
</comment>
<proteinExistence type="predicted"/>
<dbReference type="PANTHER" id="PTHR43792">
    <property type="entry name" value="GNAT FAMILY, PUTATIVE (AFU_ORTHOLOGUE AFUA_3G00765)-RELATED-RELATED"/>
    <property type="match status" value="1"/>
</dbReference>
<dbReference type="GO" id="GO:0008999">
    <property type="term" value="F:protein-N-terminal-alanine acetyltransferase activity"/>
    <property type="evidence" value="ECO:0007669"/>
    <property type="project" value="UniProtKB-EC"/>
</dbReference>
<dbReference type="AlphaFoldDB" id="A0A839TSN3"/>
<protein>
    <submittedName>
        <fullName evidence="2">Ribosomal-protein-alanine N-acetyltransferase</fullName>
        <ecNumber evidence="2">2.3.1.267</ecNumber>
    </submittedName>
</protein>
<dbReference type="InterPro" id="IPR016181">
    <property type="entry name" value="Acyl_CoA_acyltransferase"/>
</dbReference>
<evidence type="ECO:0000313" key="2">
    <source>
        <dbReference type="EMBL" id="MBB3129513.1"/>
    </source>
</evidence>
<dbReference type="EMBL" id="JACHXJ010000003">
    <property type="protein sequence ID" value="MBB3129513.1"/>
    <property type="molecule type" value="Genomic_DNA"/>
</dbReference>
<dbReference type="InterPro" id="IPR051531">
    <property type="entry name" value="N-acetyltransferase"/>
</dbReference>
<dbReference type="Proteomes" id="UP000517523">
    <property type="component" value="Unassembled WGS sequence"/>
</dbReference>
<reference evidence="2 3" key="1">
    <citation type="submission" date="2020-08" db="EMBL/GenBank/DDBJ databases">
        <title>Genomic Encyclopedia of Type Strains, Phase III (KMG-III): the genomes of soil and plant-associated and newly described type strains.</title>
        <authorList>
            <person name="Whitman W."/>
        </authorList>
    </citation>
    <scope>NUCLEOTIDE SEQUENCE [LARGE SCALE GENOMIC DNA]</scope>
    <source>
        <strain evidence="2 3">CECT 5831</strain>
    </source>
</reference>
<dbReference type="PANTHER" id="PTHR43792:SF9">
    <property type="entry name" value="RIBOSOMAL-PROTEIN-ALANINE ACETYLTRANSFERASE"/>
    <property type="match status" value="1"/>
</dbReference>
<organism evidence="2 3">
    <name type="scientific">Paenibacillus rhizosphaerae</name>
    <dbReference type="NCBI Taxonomy" id="297318"/>
    <lineage>
        <taxon>Bacteria</taxon>
        <taxon>Bacillati</taxon>
        <taxon>Bacillota</taxon>
        <taxon>Bacilli</taxon>
        <taxon>Bacillales</taxon>
        <taxon>Paenibacillaceae</taxon>
        <taxon>Paenibacillus</taxon>
    </lineage>
</organism>
<dbReference type="SUPFAM" id="SSF55729">
    <property type="entry name" value="Acyl-CoA N-acyltransferases (Nat)"/>
    <property type="match status" value="1"/>
</dbReference>
<feature type="domain" description="N-acetyltransferase" evidence="1">
    <location>
        <begin position="18"/>
        <end position="184"/>
    </location>
</feature>
<dbReference type="Pfam" id="PF13302">
    <property type="entry name" value="Acetyltransf_3"/>
    <property type="match status" value="1"/>
</dbReference>
<sequence>MKEEEKMTPFPILETERLVLRQITPEDSGDLFHYFSLDEVTKFYDVESFTHIKQAEELIDRWQQRFEKNLGIRWGITLKSESRVIGTCGYHSWMKHHYKAEIGYELTPDYWGKDFMTEALQKVIEFGFRDFGLNRIEAFVEPENVNSRKVLEKAGFIEEGILKEHFYWRDRFVDTAIFALLKKDNIVL</sequence>
<name>A0A839TSN3_9BACL</name>
<keyword evidence="2" id="KW-0808">Transferase</keyword>
<dbReference type="EC" id="2.3.1.267" evidence="2"/>
<dbReference type="PROSITE" id="PS51186">
    <property type="entry name" value="GNAT"/>
    <property type="match status" value="1"/>
</dbReference>